<dbReference type="InterPro" id="IPR023198">
    <property type="entry name" value="PGP-like_dom2"/>
</dbReference>
<protein>
    <recommendedName>
        <fullName evidence="4">Haloacid dehalogenase</fullName>
    </recommendedName>
</protein>
<evidence type="ECO:0000313" key="3">
    <source>
        <dbReference type="Proteomes" id="UP001194468"/>
    </source>
</evidence>
<dbReference type="AlphaFoldDB" id="A0AAD4BIL2"/>
<gene>
    <name evidence="2" type="ORF">L210DRAFT_3650790</name>
</gene>
<sequence length="218" mass="24582">MVSNSHRRIPSNAASVLRDVDAYVFDVFGTTVDWFTMKREVARRADGAFHDNYQMPHPLRNTTYQDAAEFARELMAEGILRNLLPTSDRIWELVMWNEGADHICKESPLQAPPPQSRRPELPRASCVPGRKSSGAGHARFPSSRTVTANAGGEGTLNFDIAHRQILDRMLASPRWSHLGSLWDDPARSALVQLWHELDGMYIYMYDVSSLSLSLTVNE</sequence>
<dbReference type="EMBL" id="WHUW01000045">
    <property type="protein sequence ID" value="KAF8431959.1"/>
    <property type="molecule type" value="Genomic_DNA"/>
</dbReference>
<evidence type="ECO:0000313" key="2">
    <source>
        <dbReference type="EMBL" id="KAF8431959.1"/>
    </source>
</evidence>
<feature type="region of interest" description="Disordered" evidence="1">
    <location>
        <begin position="105"/>
        <end position="148"/>
    </location>
</feature>
<organism evidence="2 3">
    <name type="scientific">Boletus edulis BED1</name>
    <dbReference type="NCBI Taxonomy" id="1328754"/>
    <lineage>
        <taxon>Eukaryota</taxon>
        <taxon>Fungi</taxon>
        <taxon>Dikarya</taxon>
        <taxon>Basidiomycota</taxon>
        <taxon>Agaricomycotina</taxon>
        <taxon>Agaricomycetes</taxon>
        <taxon>Agaricomycetidae</taxon>
        <taxon>Boletales</taxon>
        <taxon>Boletineae</taxon>
        <taxon>Boletaceae</taxon>
        <taxon>Boletoideae</taxon>
        <taxon>Boletus</taxon>
    </lineage>
</organism>
<proteinExistence type="predicted"/>
<accession>A0AAD4BIL2</accession>
<reference evidence="2" key="1">
    <citation type="submission" date="2019-10" db="EMBL/GenBank/DDBJ databases">
        <authorList>
            <consortium name="DOE Joint Genome Institute"/>
            <person name="Kuo A."/>
            <person name="Miyauchi S."/>
            <person name="Kiss E."/>
            <person name="Drula E."/>
            <person name="Kohler A."/>
            <person name="Sanchez-Garcia M."/>
            <person name="Andreopoulos B."/>
            <person name="Barry K.W."/>
            <person name="Bonito G."/>
            <person name="Buee M."/>
            <person name="Carver A."/>
            <person name="Chen C."/>
            <person name="Cichocki N."/>
            <person name="Clum A."/>
            <person name="Culley D."/>
            <person name="Crous P.W."/>
            <person name="Fauchery L."/>
            <person name="Girlanda M."/>
            <person name="Hayes R."/>
            <person name="Keri Z."/>
            <person name="LaButti K."/>
            <person name="Lipzen A."/>
            <person name="Lombard V."/>
            <person name="Magnuson J."/>
            <person name="Maillard F."/>
            <person name="Morin E."/>
            <person name="Murat C."/>
            <person name="Nolan M."/>
            <person name="Ohm R."/>
            <person name="Pangilinan J."/>
            <person name="Pereira M."/>
            <person name="Perotto S."/>
            <person name="Peter M."/>
            <person name="Riley R."/>
            <person name="Sitrit Y."/>
            <person name="Stielow B."/>
            <person name="Szollosi G."/>
            <person name="Zifcakova L."/>
            <person name="Stursova M."/>
            <person name="Spatafora J.W."/>
            <person name="Tedersoo L."/>
            <person name="Vaario L.-M."/>
            <person name="Yamada A."/>
            <person name="Yan M."/>
            <person name="Wang P."/>
            <person name="Xu J."/>
            <person name="Bruns T."/>
            <person name="Baldrian P."/>
            <person name="Vilgalys R."/>
            <person name="Henrissat B."/>
            <person name="Grigoriev I.V."/>
            <person name="Hibbett D."/>
            <person name="Nagy L.G."/>
            <person name="Martin F.M."/>
        </authorList>
    </citation>
    <scope>NUCLEOTIDE SEQUENCE</scope>
    <source>
        <strain evidence="2">BED1</strain>
    </source>
</reference>
<dbReference type="Proteomes" id="UP001194468">
    <property type="component" value="Unassembled WGS sequence"/>
</dbReference>
<name>A0AAD4BIL2_BOLED</name>
<evidence type="ECO:0008006" key="4">
    <source>
        <dbReference type="Google" id="ProtNLM"/>
    </source>
</evidence>
<dbReference type="Gene3D" id="1.10.150.240">
    <property type="entry name" value="Putative phosphatase, domain 2"/>
    <property type="match status" value="1"/>
</dbReference>
<keyword evidence="3" id="KW-1185">Reference proteome</keyword>
<comment type="caution">
    <text evidence="2">The sequence shown here is derived from an EMBL/GenBank/DDBJ whole genome shotgun (WGS) entry which is preliminary data.</text>
</comment>
<reference evidence="2" key="2">
    <citation type="journal article" date="2020" name="Nat. Commun.">
        <title>Large-scale genome sequencing of mycorrhizal fungi provides insights into the early evolution of symbiotic traits.</title>
        <authorList>
            <person name="Miyauchi S."/>
            <person name="Kiss E."/>
            <person name="Kuo A."/>
            <person name="Drula E."/>
            <person name="Kohler A."/>
            <person name="Sanchez-Garcia M."/>
            <person name="Morin E."/>
            <person name="Andreopoulos B."/>
            <person name="Barry K.W."/>
            <person name="Bonito G."/>
            <person name="Buee M."/>
            <person name="Carver A."/>
            <person name="Chen C."/>
            <person name="Cichocki N."/>
            <person name="Clum A."/>
            <person name="Culley D."/>
            <person name="Crous P.W."/>
            <person name="Fauchery L."/>
            <person name="Girlanda M."/>
            <person name="Hayes R.D."/>
            <person name="Keri Z."/>
            <person name="LaButti K."/>
            <person name="Lipzen A."/>
            <person name="Lombard V."/>
            <person name="Magnuson J."/>
            <person name="Maillard F."/>
            <person name="Murat C."/>
            <person name="Nolan M."/>
            <person name="Ohm R.A."/>
            <person name="Pangilinan J."/>
            <person name="Pereira M.F."/>
            <person name="Perotto S."/>
            <person name="Peter M."/>
            <person name="Pfister S."/>
            <person name="Riley R."/>
            <person name="Sitrit Y."/>
            <person name="Stielow J.B."/>
            <person name="Szollosi G."/>
            <person name="Zifcakova L."/>
            <person name="Stursova M."/>
            <person name="Spatafora J.W."/>
            <person name="Tedersoo L."/>
            <person name="Vaario L.M."/>
            <person name="Yamada A."/>
            <person name="Yan M."/>
            <person name="Wang P."/>
            <person name="Xu J."/>
            <person name="Bruns T."/>
            <person name="Baldrian P."/>
            <person name="Vilgalys R."/>
            <person name="Dunand C."/>
            <person name="Henrissat B."/>
            <person name="Grigoriev I.V."/>
            <person name="Hibbett D."/>
            <person name="Nagy L.G."/>
            <person name="Martin F.M."/>
        </authorList>
    </citation>
    <scope>NUCLEOTIDE SEQUENCE</scope>
    <source>
        <strain evidence="2">BED1</strain>
    </source>
</reference>
<evidence type="ECO:0000256" key="1">
    <source>
        <dbReference type="SAM" id="MobiDB-lite"/>
    </source>
</evidence>